<accession>A0A0A9CNP4</accession>
<dbReference type="Pfam" id="PF02567">
    <property type="entry name" value="PhzC-PhzF"/>
    <property type="match status" value="1"/>
</dbReference>
<evidence type="ECO:0000256" key="1">
    <source>
        <dbReference type="ARBA" id="ARBA00008270"/>
    </source>
</evidence>
<dbReference type="AlphaFoldDB" id="A0A0A9CNP4"/>
<dbReference type="InterPro" id="IPR003719">
    <property type="entry name" value="Phenazine_PhzF-like"/>
</dbReference>
<dbReference type="PANTHER" id="PTHR13774:SF17">
    <property type="entry name" value="PHENAZINE BIOSYNTHESIS-LIKE DOMAIN-CONTAINING PROTEIN"/>
    <property type="match status" value="1"/>
</dbReference>
<dbReference type="GO" id="GO:0016853">
    <property type="term" value="F:isomerase activity"/>
    <property type="evidence" value="ECO:0007669"/>
    <property type="project" value="UniProtKB-KW"/>
</dbReference>
<organism evidence="3">
    <name type="scientific">Arundo donax</name>
    <name type="common">Giant reed</name>
    <name type="synonym">Donax arundinaceus</name>
    <dbReference type="NCBI Taxonomy" id="35708"/>
    <lineage>
        <taxon>Eukaryota</taxon>
        <taxon>Viridiplantae</taxon>
        <taxon>Streptophyta</taxon>
        <taxon>Embryophyta</taxon>
        <taxon>Tracheophyta</taxon>
        <taxon>Spermatophyta</taxon>
        <taxon>Magnoliopsida</taxon>
        <taxon>Liliopsida</taxon>
        <taxon>Poales</taxon>
        <taxon>Poaceae</taxon>
        <taxon>PACMAD clade</taxon>
        <taxon>Arundinoideae</taxon>
        <taxon>Arundineae</taxon>
        <taxon>Arundo</taxon>
    </lineage>
</organism>
<dbReference type="SUPFAM" id="SSF54506">
    <property type="entry name" value="Diaminopimelate epimerase-like"/>
    <property type="match status" value="1"/>
</dbReference>
<reference evidence="3" key="2">
    <citation type="journal article" date="2015" name="Data Brief">
        <title>Shoot transcriptome of the giant reed, Arundo donax.</title>
        <authorList>
            <person name="Barrero R.A."/>
            <person name="Guerrero F.D."/>
            <person name="Moolhuijzen P."/>
            <person name="Goolsby J.A."/>
            <person name="Tidwell J."/>
            <person name="Bellgard S.E."/>
            <person name="Bellgard M.I."/>
        </authorList>
    </citation>
    <scope>NUCLEOTIDE SEQUENCE</scope>
    <source>
        <tissue evidence="3">Shoot tissue taken approximately 20 cm above the soil surface</tissue>
    </source>
</reference>
<reference evidence="3" key="1">
    <citation type="submission" date="2014-09" db="EMBL/GenBank/DDBJ databases">
        <authorList>
            <person name="Magalhaes I.L.F."/>
            <person name="Oliveira U."/>
            <person name="Santos F.R."/>
            <person name="Vidigal T.H.D.A."/>
            <person name="Brescovit A.D."/>
            <person name="Santos A.J."/>
        </authorList>
    </citation>
    <scope>NUCLEOTIDE SEQUENCE</scope>
    <source>
        <tissue evidence="3">Shoot tissue taken approximately 20 cm above the soil surface</tissue>
    </source>
</reference>
<sequence>MYHNTIIFHIVRHLLPYKQKGKKKRTICAKLQRLEHMRRIFVMNVLAGTMSCGLDIQEFCFGLCVCGSFANFLCYNTLIAILRQDPVCGSAHCVLAPYWGADLGKQKLTAFQASPRSGILYLELEAAARRVQIQVEAVTVMTGTLLT</sequence>
<evidence type="ECO:0000256" key="2">
    <source>
        <dbReference type="ARBA" id="ARBA00023235"/>
    </source>
</evidence>
<dbReference type="PANTHER" id="PTHR13774">
    <property type="entry name" value="PHENAZINE BIOSYNTHESIS PROTEIN"/>
    <property type="match status" value="1"/>
</dbReference>
<keyword evidence="2" id="KW-0413">Isomerase</keyword>
<dbReference type="Gene3D" id="3.10.310.10">
    <property type="entry name" value="Diaminopimelate Epimerase, Chain A, domain 1"/>
    <property type="match status" value="1"/>
</dbReference>
<dbReference type="GO" id="GO:0005737">
    <property type="term" value="C:cytoplasm"/>
    <property type="evidence" value="ECO:0007669"/>
    <property type="project" value="TreeGrafter"/>
</dbReference>
<evidence type="ECO:0000313" key="3">
    <source>
        <dbReference type="EMBL" id="JAD76058.1"/>
    </source>
</evidence>
<comment type="similarity">
    <text evidence="1">Belongs to the PhzF family.</text>
</comment>
<name>A0A0A9CNP4_ARUDO</name>
<dbReference type="EMBL" id="GBRH01221837">
    <property type="protein sequence ID" value="JAD76058.1"/>
    <property type="molecule type" value="Transcribed_RNA"/>
</dbReference>
<proteinExistence type="inferred from homology"/>
<protein>
    <submittedName>
        <fullName evidence="3">Uncharacterized protein</fullName>
    </submittedName>
</protein>